<dbReference type="Proteomes" id="UP000281553">
    <property type="component" value="Unassembled WGS sequence"/>
</dbReference>
<protein>
    <submittedName>
        <fullName evidence="1">Uncharacterized protein</fullName>
    </submittedName>
</protein>
<reference evidence="1 2" key="1">
    <citation type="submission" date="2018-11" db="EMBL/GenBank/DDBJ databases">
        <authorList>
            <consortium name="Pathogen Informatics"/>
        </authorList>
    </citation>
    <scope>NUCLEOTIDE SEQUENCE [LARGE SCALE GENOMIC DNA]</scope>
</reference>
<evidence type="ECO:0000313" key="1">
    <source>
        <dbReference type="EMBL" id="VDN11021.1"/>
    </source>
</evidence>
<proteinExistence type="predicted"/>
<name>A0A3P7LXY9_DIBLA</name>
<accession>A0A3P7LXY9</accession>
<dbReference type="EMBL" id="UYRU01050500">
    <property type="protein sequence ID" value="VDN11021.1"/>
    <property type="molecule type" value="Genomic_DNA"/>
</dbReference>
<gene>
    <name evidence="1" type="ORF">DILT_LOCUS6852</name>
</gene>
<organism evidence="1 2">
    <name type="scientific">Dibothriocephalus latus</name>
    <name type="common">Fish tapeworm</name>
    <name type="synonym">Diphyllobothrium latum</name>
    <dbReference type="NCBI Taxonomy" id="60516"/>
    <lineage>
        <taxon>Eukaryota</taxon>
        <taxon>Metazoa</taxon>
        <taxon>Spiralia</taxon>
        <taxon>Lophotrochozoa</taxon>
        <taxon>Platyhelminthes</taxon>
        <taxon>Cestoda</taxon>
        <taxon>Eucestoda</taxon>
        <taxon>Diphyllobothriidea</taxon>
        <taxon>Diphyllobothriidae</taxon>
        <taxon>Dibothriocephalus</taxon>
    </lineage>
</organism>
<sequence>MTHFATDCVRRCDRVRSEIDAFVISGDFVNVDDTLSPRLHLMLSRIIDSMHNHLRSPRDQSSSKFDLELHTPVLTLQAHI</sequence>
<keyword evidence="2" id="KW-1185">Reference proteome</keyword>
<evidence type="ECO:0000313" key="2">
    <source>
        <dbReference type="Proteomes" id="UP000281553"/>
    </source>
</evidence>
<dbReference type="AlphaFoldDB" id="A0A3P7LXY9"/>